<feature type="chain" id="PRO_5045455069" evidence="4">
    <location>
        <begin position="24"/>
        <end position="421"/>
    </location>
</feature>
<reference evidence="5 6" key="1">
    <citation type="submission" date="2024-09" db="EMBL/GenBank/DDBJ databases">
        <authorList>
            <person name="Sun Q."/>
            <person name="Mori K."/>
        </authorList>
    </citation>
    <scope>NUCLEOTIDE SEQUENCE [LARGE SCALE GENOMIC DNA]</scope>
    <source>
        <strain evidence="5 6">TBRC 4938</strain>
    </source>
</reference>
<dbReference type="PANTHER" id="PTHR43649">
    <property type="entry name" value="ARABINOSE-BINDING PROTEIN-RELATED"/>
    <property type="match status" value="1"/>
</dbReference>
<name>A0ABV6AR73_9HYPH</name>
<dbReference type="InterPro" id="IPR006059">
    <property type="entry name" value="SBP"/>
</dbReference>
<organism evidence="5 6">
    <name type="scientific">Rhizobium puerariae</name>
    <dbReference type="NCBI Taxonomy" id="1585791"/>
    <lineage>
        <taxon>Bacteria</taxon>
        <taxon>Pseudomonadati</taxon>
        <taxon>Pseudomonadota</taxon>
        <taxon>Alphaproteobacteria</taxon>
        <taxon>Hyphomicrobiales</taxon>
        <taxon>Rhizobiaceae</taxon>
        <taxon>Rhizobium/Agrobacterium group</taxon>
        <taxon>Rhizobium</taxon>
    </lineage>
</organism>
<evidence type="ECO:0000313" key="6">
    <source>
        <dbReference type="Proteomes" id="UP001589692"/>
    </source>
</evidence>
<proteinExistence type="inferred from homology"/>
<keyword evidence="4" id="KW-0732">Signal</keyword>
<dbReference type="RefSeq" id="WP_377265178.1">
    <property type="nucleotide sequence ID" value="NZ_JBHMAA010000033.1"/>
</dbReference>
<dbReference type="Gene3D" id="3.40.190.10">
    <property type="entry name" value="Periplasmic binding protein-like II"/>
    <property type="match status" value="2"/>
</dbReference>
<dbReference type="SUPFAM" id="SSF53850">
    <property type="entry name" value="Periplasmic binding protein-like II"/>
    <property type="match status" value="1"/>
</dbReference>
<dbReference type="EMBL" id="JBHMAA010000033">
    <property type="protein sequence ID" value="MFB9952372.1"/>
    <property type="molecule type" value="Genomic_DNA"/>
</dbReference>
<keyword evidence="6" id="KW-1185">Reference proteome</keyword>
<comment type="similarity">
    <text evidence="2">Belongs to the bacterial solute-binding protein 1 family.</text>
</comment>
<evidence type="ECO:0000313" key="5">
    <source>
        <dbReference type="EMBL" id="MFB9952372.1"/>
    </source>
</evidence>
<evidence type="ECO:0000256" key="1">
    <source>
        <dbReference type="ARBA" id="ARBA00004418"/>
    </source>
</evidence>
<dbReference type="CDD" id="cd14748">
    <property type="entry name" value="PBP2_UgpB"/>
    <property type="match status" value="1"/>
</dbReference>
<evidence type="ECO:0000256" key="4">
    <source>
        <dbReference type="SAM" id="SignalP"/>
    </source>
</evidence>
<protein>
    <submittedName>
        <fullName evidence="5">ABC transporter substrate-binding protein</fullName>
    </submittedName>
</protein>
<dbReference type="Proteomes" id="UP001589692">
    <property type="component" value="Unassembled WGS sequence"/>
</dbReference>
<dbReference type="PANTHER" id="PTHR43649:SF12">
    <property type="entry name" value="DIACETYLCHITOBIOSE BINDING PROTEIN DASA"/>
    <property type="match status" value="1"/>
</dbReference>
<comment type="caution">
    <text evidence="5">The sequence shown here is derived from an EMBL/GenBank/DDBJ whole genome shotgun (WGS) entry which is preliminary data.</text>
</comment>
<feature type="signal peptide" evidence="4">
    <location>
        <begin position="1"/>
        <end position="23"/>
    </location>
</feature>
<accession>A0ABV6AR73</accession>
<sequence length="421" mass="45462">MKHITKILAAATIAMTVSLPAHAETTLTVHYPMPGFFKDVMDTISKKFMEENPDIKIQFANPSATYEEGIQLIMRQAGTAEMPDLTFIGLNRLRMVNERDIPVDLGPFVAKEGNMAEKGFSDNILRLAQVKGKQVGLAFATSNPIMYYNADLVKAAGGNPDSPPKTWDEVVALGAKIKALGNGVEGIDFRWQGDDWMFSALLFGAGGKMLADDEKSVAFNGPEGQKAIEVLDRLVKEGGLPVFTAQAGEQAFFAGKVGIEFKTTGALRNTIKNVGDKFDLRTAQIPLIDPVNGKLPTGGNAVVILTRNAEKQEAAWKFAKFAAGPYGASVVVPGTGYVPNNELAAKSPEYLGDFYKKNPLFVAGLSQMNRMVPWYAFPGTNGVKVTQAIVENLSRVVEQTATPKEALEDAASEVESLLPRS</sequence>
<dbReference type="Pfam" id="PF13416">
    <property type="entry name" value="SBP_bac_8"/>
    <property type="match status" value="1"/>
</dbReference>
<keyword evidence="3" id="KW-0574">Periplasm</keyword>
<evidence type="ECO:0000256" key="2">
    <source>
        <dbReference type="ARBA" id="ARBA00008520"/>
    </source>
</evidence>
<evidence type="ECO:0000256" key="3">
    <source>
        <dbReference type="ARBA" id="ARBA00022764"/>
    </source>
</evidence>
<comment type="subcellular location">
    <subcellularLocation>
        <location evidence="1">Periplasm</location>
    </subcellularLocation>
</comment>
<gene>
    <name evidence="5" type="ORF">ACFFP0_26315</name>
</gene>
<dbReference type="InterPro" id="IPR050490">
    <property type="entry name" value="Bact_solute-bd_prot1"/>
</dbReference>